<dbReference type="PANTHER" id="PTHR48090">
    <property type="entry name" value="UNDECAPRENYL-PHOSPHATE 4-DEOXY-4-FORMAMIDO-L-ARABINOSE TRANSFERASE-RELATED"/>
    <property type="match status" value="1"/>
</dbReference>
<dbReference type="CDD" id="cd04187">
    <property type="entry name" value="DPM1_like_bac"/>
    <property type="match status" value="1"/>
</dbReference>
<evidence type="ECO:0000313" key="13">
    <source>
        <dbReference type="Proteomes" id="UP000029227"/>
    </source>
</evidence>
<dbReference type="FunFam" id="3.90.550.10:FF:000079">
    <property type="entry name" value="Probable glycosyl transferase"/>
    <property type="match status" value="1"/>
</dbReference>
<evidence type="ECO:0000256" key="6">
    <source>
        <dbReference type="ARBA" id="ARBA00022989"/>
    </source>
</evidence>
<evidence type="ECO:0000256" key="2">
    <source>
        <dbReference type="ARBA" id="ARBA00022475"/>
    </source>
</evidence>
<dbReference type="Proteomes" id="UP000029227">
    <property type="component" value="Unassembled WGS sequence"/>
</dbReference>
<keyword evidence="5 10" id="KW-0812">Transmembrane</keyword>
<feature type="domain" description="Glycosyltransferase 2-like" evidence="11">
    <location>
        <begin position="37"/>
        <end position="200"/>
    </location>
</feature>
<dbReference type="InterPro" id="IPR050256">
    <property type="entry name" value="Glycosyltransferase_2"/>
</dbReference>
<keyword evidence="3" id="KW-0328">Glycosyltransferase</keyword>
<organism evidence="12 13">
    <name type="scientific">Photobacterium aphoticum</name>
    <dbReference type="NCBI Taxonomy" id="754436"/>
    <lineage>
        <taxon>Bacteria</taxon>
        <taxon>Pseudomonadati</taxon>
        <taxon>Pseudomonadota</taxon>
        <taxon>Gammaproteobacteria</taxon>
        <taxon>Vibrionales</taxon>
        <taxon>Vibrionaceae</taxon>
        <taxon>Photobacterium</taxon>
    </lineage>
</organism>
<dbReference type="InterPro" id="IPR001173">
    <property type="entry name" value="Glyco_trans_2-like"/>
</dbReference>
<sequence>MSSITVLSQHRERGGKRHSVQDAAGQFAPQGTTPYLSIIIPMFNEQEVLATCHERVCAALDALPHACELIYVDDGSTDESWTIASQLTSTHHQVRTLRLSRNFGKEAAMSAGLQVASGQAVILIDADLQDPPELIPAMIEQWQAGYDVVDMQRRQRHGESGFKRFTAAAFYKLINHLTEMPIPENVGDFRLIDRRVVDEINKLPERTRFMKGLFAWPGFKRTTLQFDRDPRLAGVTKWNYRKLCHLAFEGITSFSTRPLRLATAAGLLISLAALVFAGTVFVKTLLFGDPVAGYPSMMLVVLTLGGVQLLSIGLLGEYVGRLFIEAKQRPLFVVMEDAMRKGKEANTASSDSKATHNATDSPSSSQSQSREQRAMTYNWMQYIPTELARHRIHSH</sequence>
<reference evidence="12 13" key="1">
    <citation type="journal article" date="2014" name="Genome Announc.">
        <title>Draft Genome Sequences of Two Vibrionaceae Species, Vibrio ponticus C121 and Photobacterium aphoticum C119, Isolated as Coral Reef Microbiota.</title>
        <authorList>
            <person name="Al-saari N."/>
            <person name="Meirelles P.M."/>
            <person name="Mino S."/>
            <person name="Suda W."/>
            <person name="Oshima K."/>
            <person name="Hattori M."/>
            <person name="Ohkuma M."/>
            <person name="Thompson F.L."/>
            <person name="Gomez-Gil B."/>
            <person name="Sawabe T."/>
            <person name="Sawabe T."/>
        </authorList>
    </citation>
    <scope>NUCLEOTIDE SEQUENCE [LARGE SCALE GENOMIC DNA]</scope>
    <source>
        <strain evidence="12 13">JCM 19237</strain>
    </source>
</reference>
<keyword evidence="7 10" id="KW-0472">Membrane</keyword>
<dbReference type="AlphaFoldDB" id="A0A090R6L1"/>
<dbReference type="STRING" id="754436.JCM19237_6170"/>
<dbReference type="SUPFAM" id="SSF53448">
    <property type="entry name" value="Nucleotide-diphospho-sugar transferases"/>
    <property type="match status" value="1"/>
</dbReference>
<gene>
    <name evidence="12" type="ORF">JCM19237_6170</name>
</gene>
<feature type="transmembrane region" description="Helical" evidence="10">
    <location>
        <begin position="261"/>
        <end position="282"/>
    </location>
</feature>
<evidence type="ECO:0000256" key="7">
    <source>
        <dbReference type="ARBA" id="ARBA00023136"/>
    </source>
</evidence>
<accession>A0A090R6L1</accession>
<dbReference type="EMBL" id="BBMN01000001">
    <property type="protein sequence ID" value="GAL03277.1"/>
    <property type="molecule type" value="Genomic_DNA"/>
</dbReference>
<dbReference type="GO" id="GO:0005886">
    <property type="term" value="C:plasma membrane"/>
    <property type="evidence" value="ECO:0007669"/>
    <property type="project" value="UniProtKB-SubCell"/>
</dbReference>
<protein>
    <submittedName>
        <fullName evidence="12">Polymyxin resistance protein ArnC glycosyl transferase</fullName>
    </submittedName>
</protein>
<feature type="transmembrane region" description="Helical" evidence="10">
    <location>
        <begin position="294"/>
        <end position="319"/>
    </location>
</feature>
<evidence type="ECO:0000256" key="10">
    <source>
        <dbReference type="SAM" id="Phobius"/>
    </source>
</evidence>
<dbReference type="InterPro" id="IPR029044">
    <property type="entry name" value="Nucleotide-diphossugar_trans"/>
</dbReference>
<evidence type="ECO:0000313" key="12">
    <source>
        <dbReference type="EMBL" id="GAL03277.1"/>
    </source>
</evidence>
<dbReference type="Pfam" id="PF00535">
    <property type="entry name" value="Glycos_transf_2"/>
    <property type="match status" value="1"/>
</dbReference>
<feature type="region of interest" description="Disordered" evidence="9">
    <location>
        <begin position="1"/>
        <end position="24"/>
    </location>
</feature>
<evidence type="ECO:0000256" key="5">
    <source>
        <dbReference type="ARBA" id="ARBA00022692"/>
    </source>
</evidence>
<keyword evidence="4 12" id="KW-0808">Transferase</keyword>
<evidence type="ECO:0000256" key="4">
    <source>
        <dbReference type="ARBA" id="ARBA00022679"/>
    </source>
</evidence>
<dbReference type="PANTHER" id="PTHR48090:SF1">
    <property type="entry name" value="PROPHAGE BACTOPRENOL GLUCOSYL TRANSFERASE HOMOLOG"/>
    <property type="match status" value="1"/>
</dbReference>
<feature type="region of interest" description="Disordered" evidence="9">
    <location>
        <begin position="344"/>
        <end position="370"/>
    </location>
</feature>
<comment type="subcellular location">
    <subcellularLocation>
        <location evidence="1">Cell membrane</location>
        <topology evidence="1">Multi-pass membrane protein</topology>
    </subcellularLocation>
</comment>
<dbReference type="eggNOG" id="COG1215">
    <property type="taxonomic scope" value="Bacteria"/>
</dbReference>
<keyword evidence="2" id="KW-1003">Cell membrane</keyword>
<dbReference type="Gene3D" id="3.90.550.10">
    <property type="entry name" value="Spore Coat Polysaccharide Biosynthesis Protein SpsA, Chain A"/>
    <property type="match status" value="1"/>
</dbReference>
<name>A0A090R6L1_9GAMM</name>
<dbReference type="GO" id="GO:0016757">
    <property type="term" value="F:glycosyltransferase activity"/>
    <property type="evidence" value="ECO:0007669"/>
    <property type="project" value="UniProtKB-KW"/>
</dbReference>
<evidence type="ECO:0000256" key="9">
    <source>
        <dbReference type="SAM" id="MobiDB-lite"/>
    </source>
</evidence>
<evidence type="ECO:0000256" key="1">
    <source>
        <dbReference type="ARBA" id="ARBA00004651"/>
    </source>
</evidence>
<evidence type="ECO:0000256" key="8">
    <source>
        <dbReference type="ARBA" id="ARBA00038152"/>
    </source>
</evidence>
<evidence type="ECO:0000259" key="11">
    <source>
        <dbReference type="Pfam" id="PF00535"/>
    </source>
</evidence>
<comment type="similarity">
    <text evidence="8">Belongs to the glycosyltransferase 2 family. GtrB subfamily.</text>
</comment>
<keyword evidence="6 10" id="KW-1133">Transmembrane helix</keyword>
<proteinExistence type="inferred from homology"/>
<evidence type="ECO:0000256" key="3">
    <source>
        <dbReference type="ARBA" id="ARBA00022676"/>
    </source>
</evidence>
<comment type="caution">
    <text evidence="12">The sequence shown here is derived from an EMBL/GenBank/DDBJ whole genome shotgun (WGS) entry which is preliminary data.</text>
</comment>
<feature type="compositionally biased region" description="Polar residues" evidence="9">
    <location>
        <begin position="346"/>
        <end position="360"/>
    </location>
</feature>